<dbReference type="EMBL" id="CAJOBC010029554">
    <property type="protein sequence ID" value="CAF4083670.1"/>
    <property type="molecule type" value="Genomic_DNA"/>
</dbReference>
<dbReference type="Proteomes" id="UP000681722">
    <property type="component" value="Unassembled WGS sequence"/>
</dbReference>
<protein>
    <submittedName>
        <fullName evidence="1">Uncharacterized protein</fullName>
    </submittedName>
</protein>
<evidence type="ECO:0000313" key="1">
    <source>
        <dbReference type="EMBL" id="CAF1689572.1"/>
    </source>
</evidence>
<proteinExistence type="predicted"/>
<dbReference type="EMBL" id="CAJNOQ010076176">
    <property type="protein sequence ID" value="CAF1689572.1"/>
    <property type="molecule type" value="Genomic_DNA"/>
</dbReference>
<reference evidence="1" key="1">
    <citation type="submission" date="2021-02" db="EMBL/GenBank/DDBJ databases">
        <authorList>
            <person name="Nowell W R."/>
        </authorList>
    </citation>
    <scope>NUCLEOTIDE SEQUENCE</scope>
</reference>
<comment type="caution">
    <text evidence="1">The sequence shown here is derived from an EMBL/GenBank/DDBJ whole genome shotgun (WGS) entry which is preliminary data.</text>
</comment>
<keyword evidence="3" id="KW-1185">Reference proteome</keyword>
<evidence type="ECO:0000313" key="3">
    <source>
        <dbReference type="Proteomes" id="UP000663829"/>
    </source>
</evidence>
<organism evidence="1 3">
    <name type="scientific">Didymodactylos carnosus</name>
    <dbReference type="NCBI Taxonomy" id="1234261"/>
    <lineage>
        <taxon>Eukaryota</taxon>
        <taxon>Metazoa</taxon>
        <taxon>Spiralia</taxon>
        <taxon>Gnathifera</taxon>
        <taxon>Rotifera</taxon>
        <taxon>Eurotatoria</taxon>
        <taxon>Bdelloidea</taxon>
        <taxon>Philodinida</taxon>
        <taxon>Philodinidae</taxon>
        <taxon>Didymodactylos</taxon>
    </lineage>
</organism>
<sequence>QKRIDHNDRLKHYRS</sequence>
<gene>
    <name evidence="1" type="ORF">GPM918_LOCUS46828</name>
    <name evidence="2" type="ORF">SRO942_LOCUS28108</name>
</gene>
<dbReference type="Proteomes" id="UP000663829">
    <property type="component" value="Unassembled WGS sequence"/>
</dbReference>
<evidence type="ECO:0000313" key="2">
    <source>
        <dbReference type="EMBL" id="CAF4083670.1"/>
    </source>
</evidence>
<name>A0A816HS67_9BILA</name>
<accession>A0A816HS67</accession>
<feature type="non-terminal residue" evidence="1">
    <location>
        <position position="1"/>
    </location>
</feature>